<feature type="domain" description="C2H2-type" evidence="7">
    <location>
        <begin position="351"/>
        <end position="378"/>
    </location>
</feature>
<dbReference type="PROSITE" id="PS50157">
    <property type="entry name" value="ZINC_FINGER_C2H2_2"/>
    <property type="match status" value="4"/>
</dbReference>
<dbReference type="EMBL" id="KV875093">
    <property type="protein sequence ID" value="OIW35167.1"/>
    <property type="molecule type" value="Genomic_DNA"/>
</dbReference>
<dbReference type="Pfam" id="PF00096">
    <property type="entry name" value="zf-C2H2"/>
    <property type="match status" value="3"/>
</dbReference>
<feature type="region of interest" description="Disordered" evidence="6">
    <location>
        <begin position="142"/>
        <end position="203"/>
    </location>
</feature>
<protein>
    <recommendedName>
        <fullName evidence="7">C2H2-type domain-containing protein</fullName>
    </recommendedName>
</protein>
<dbReference type="STRING" id="1408157.A0A1J7J4V6"/>
<reference evidence="8 9" key="1">
    <citation type="submission" date="2016-10" db="EMBL/GenBank/DDBJ databases">
        <title>Draft genome sequence of Coniochaeta ligniaria NRRL30616, a lignocellulolytic fungus for bioabatement of inhibitors in plant biomass hydrolysates.</title>
        <authorList>
            <consortium name="DOE Joint Genome Institute"/>
            <person name="Jimenez D.J."/>
            <person name="Hector R.E."/>
            <person name="Riley R."/>
            <person name="Sun H."/>
            <person name="Grigoriev I.V."/>
            <person name="Van Elsas J.D."/>
            <person name="Nichols N.N."/>
        </authorList>
    </citation>
    <scope>NUCLEOTIDE SEQUENCE [LARGE SCALE GENOMIC DNA]</scope>
    <source>
        <strain evidence="8 9">NRRL 30616</strain>
    </source>
</reference>
<evidence type="ECO:0000256" key="3">
    <source>
        <dbReference type="ARBA" id="ARBA00022771"/>
    </source>
</evidence>
<evidence type="ECO:0000313" key="9">
    <source>
        <dbReference type="Proteomes" id="UP000182658"/>
    </source>
</evidence>
<keyword evidence="4" id="KW-0862">Zinc</keyword>
<dbReference type="InterPro" id="IPR036236">
    <property type="entry name" value="Znf_C2H2_sf"/>
</dbReference>
<evidence type="ECO:0000256" key="4">
    <source>
        <dbReference type="ARBA" id="ARBA00022833"/>
    </source>
</evidence>
<evidence type="ECO:0000256" key="1">
    <source>
        <dbReference type="ARBA" id="ARBA00022723"/>
    </source>
</evidence>
<sequence>MGGQEVSSSQQAFFDGMFGMVPFKPFDIVKHIGVAHNDPVSSNCMRPCPIDNPQVFQYFQHCPLPNSNSFDFQVDSYSDIDNNPFLMNSFNDDGSINFLAHNHLEFEGCGADISNPEALVEHFNTQHRHMFENVLAHGDAYGGSALPQMPPRTLSSSSSNTLEPSLSSTTHSPQVPFPPTPLSLCHEVSQPSKQSGHHSRSSTVSQVGTCNEYEQQCFWCSSETGERCGQIFQDSEALFAHVNAEHIQKLEKGAHGFMCHWENCKRRGDGKEGFPQRSKIERHMHTHIGRKPFECKSCGQRFSAQQALTQHMLIHSDEKPLRCDWEGCGKTFRQQSALTMHRRIHTGDKPLKCPVCGKAFSESSNLSKHKRIHETKGRFSCQEPGCSRSFHRLDQLRRHMKLHPAAEKKMKEEMISGIDDLMSVMPSPLEAGEELGEPTRKKRSR</sequence>
<feature type="domain" description="C2H2-type" evidence="7">
    <location>
        <begin position="293"/>
        <end position="320"/>
    </location>
</feature>
<accession>A0A1J7J4V6</accession>
<dbReference type="Pfam" id="PF13912">
    <property type="entry name" value="zf-C2H2_6"/>
    <property type="match status" value="1"/>
</dbReference>
<proteinExistence type="predicted"/>
<organism evidence="8 9">
    <name type="scientific">Coniochaeta ligniaria NRRL 30616</name>
    <dbReference type="NCBI Taxonomy" id="1408157"/>
    <lineage>
        <taxon>Eukaryota</taxon>
        <taxon>Fungi</taxon>
        <taxon>Dikarya</taxon>
        <taxon>Ascomycota</taxon>
        <taxon>Pezizomycotina</taxon>
        <taxon>Sordariomycetes</taxon>
        <taxon>Sordariomycetidae</taxon>
        <taxon>Coniochaetales</taxon>
        <taxon>Coniochaetaceae</taxon>
        <taxon>Coniochaeta</taxon>
    </lineage>
</organism>
<dbReference type="PANTHER" id="PTHR19818:SF139">
    <property type="entry name" value="PAIR-RULE PROTEIN ODD-PAIRED"/>
    <property type="match status" value="1"/>
</dbReference>
<dbReference type="SUPFAM" id="SSF57667">
    <property type="entry name" value="beta-beta-alpha zinc fingers"/>
    <property type="match status" value="3"/>
</dbReference>
<dbReference type="Proteomes" id="UP000182658">
    <property type="component" value="Unassembled WGS sequence"/>
</dbReference>
<keyword evidence="3 5" id="KW-0863">Zinc-finger</keyword>
<dbReference type="InterPro" id="IPR013087">
    <property type="entry name" value="Znf_C2H2_type"/>
</dbReference>
<keyword evidence="1" id="KW-0479">Metal-binding</keyword>
<dbReference type="OrthoDB" id="3437960at2759"/>
<dbReference type="GO" id="GO:0000981">
    <property type="term" value="F:DNA-binding transcription factor activity, RNA polymerase II-specific"/>
    <property type="evidence" value="ECO:0007669"/>
    <property type="project" value="UniProtKB-ARBA"/>
</dbReference>
<dbReference type="GO" id="GO:0045944">
    <property type="term" value="P:positive regulation of transcription by RNA polymerase II"/>
    <property type="evidence" value="ECO:0007669"/>
    <property type="project" value="UniProtKB-ARBA"/>
</dbReference>
<feature type="domain" description="C2H2-type" evidence="7">
    <location>
        <begin position="379"/>
        <end position="408"/>
    </location>
</feature>
<dbReference type="SMART" id="SM00355">
    <property type="entry name" value="ZnF_C2H2"/>
    <property type="match status" value="6"/>
</dbReference>
<dbReference type="FunFam" id="3.30.160.60:FF:000125">
    <property type="entry name" value="Putative zinc finger protein 143"/>
    <property type="match status" value="1"/>
</dbReference>
<evidence type="ECO:0000313" key="8">
    <source>
        <dbReference type="EMBL" id="OIW35167.1"/>
    </source>
</evidence>
<dbReference type="InterPro" id="IPR050329">
    <property type="entry name" value="GLI_C2H2-zinc-finger"/>
</dbReference>
<dbReference type="GO" id="GO:0000978">
    <property type="term" value="F:RNA polymerase II cis-regulatory region sequence-specific DNA binding"/>
    <property type="evidence" value="ECO:0007669"/>
    <property type="project" value="TreeGrafter"/>
</dbReference>
<feature type="domain" description="C2H2-type" evidence="7">
    <location>
        <begin position="321"/>
        <end position="350"/>
    </location>
</feature>
<feature type="compositionally biased region" description="Low complexity" evidence="6">
    <location>
        <begin position="153"/>
        <end position="170"/>
    </location>
</feature>
<dbReference type="FunFam" id="3.30.160.60:FF:000690">
    <property type="entry name" value="Zinc finger protein 354C"/>
    <property type="match status" value="1"/>
</dbReference>
<gene>
    <name evidence="8" type="ORF">CONLIGDRAFT_665807</name>
</gene>
<dbReference type="AlphaFoldDB" id="A0A1J7J4V6"/>
<dbReference type="InParanoid" id="A0A1J7J4V6"/>
<dbReference type="FunFam" id="3.30.160.60:FF:000478">
    <property type="entry name" value="Zinc finger protein 133"/>
    <property type="match status" value="1"/>
</dbReference>
<evidence type="ECO:0000256" key="6">
    <source>
        <dbReference type="SAM" id="MobiDB-lite"/>
    </source>
</evidence>
<name>A0A1J7J4V6_9PEZI</name>
<dbReference type="GO" id="GO:0005634">
    <property type="term" value="C:nucleus"/>
    <property type="evidence" value="ECO:0007669"/>
    <property type="project" value="TreeGrafter"/>
</dbReference>
<dbReference type="Gene3D" id="3.30.160.60">
    <property type="entry name" value="Classic Zinc Finger"/>
    <property type="match status" value="5"/>
</dbReference>
<dbReference type="PROSITE" id="PS00028">
    <property type="entry name" value="ZINC_FINGER_C2H2_1"/>
    <property type="match status" value="4"/>
</dbReference>
<evidence type="ECO:0000256" key="2">
    <source>
        <dbReference type="ARBA" id="ARBA00022737"/>
    </source>
</evidence>
<keyword evidence="2" id="KW-0677">Repeat</keyword>
<evidence type="ECO:0000256" key="5">
    <source>
        <dbReference type="PROSITE-ProRule" id="PRU00042"/>
    </source>
</evidence>
<evidence type="ECO:0000259" key="7">
    <source>
        <dbReference type="PROSITE" id="PS50157"/>
    </source>
</evidence>
<dbReference type="GO" id="GO:0008270">
    <property type="term" value="F:zinc ion binding"/>
    <property type="evidence" value="ECO:0007669"/>
    <property type="project" value="UniProtKB-KW"/>
</dbReference>
<dbReference type="PANTHER" id="PTHR19818">
    <property type="entry name" value="ZINC FINGER PROTEIN ZIC AND GLI"/>
    <property type="match status" value="1"/>
</dbReference>
<keyword evidence="9" id="KW-1185">Reference proteome</keyword>